<dbReference type="RefSeq" id="WP_153718782.1">
    <property type="nucleotide sequence ID" value="NZ_WJPP01000002.1"/>
</dbReference>
<dbReference type="Proteomes" id="UP000433788">
    <property type="component" value="Unassembled WGS sequence"/>
</dbReference>
<organism evidence="1 2">
    <name type="scientific">Spiribacter salilacus</name>
    <dbReference type="NCBI Taxonomy" id="2664894"/>
    <lineage>
        <taxon>Bacteria</taxon>
        <taxon>Pseudomonadati</taxon>
        <taxon>Pseudomonadota</taxon>
        <taxon>Gammaproteobacteria</taxon>
        <taxon>Chromatiales</taxon>
        <taxon>Ectothiorhodospiraceae</taxon>
        <taxon>Spiribacter</taxon>
    </lineage>
</organism>
<keyword evidence="2" id="KW-1185">Reference proteome</keyword>
<comment type="caution">
    <text evidence="1">The sequence shown here is derived from an EMBL/GenBank/DDBJ whole genome shotgun (WGS) entry which is preliminary data.</text>
</comment>
<reference evidence="1 2" key="1">
    <citation type="submission" date="2019-11" db="EMBL/GenBank/DDBJ databases">
        <authorList>
            <person name="Zhang X.Y."/>
        </authorList>
    </citation>
    <scope>NUCLEOTIDE SEQUENCE [LARGE SCALE GENOMIC DNA]</scope>
    <source>
        <strain evidence="1 2">C176</strain>
    </source>
</reference>
<name>A0A6N7QTQ8_9GAMM</name>
<dbReference type="AlphaFoldDB" id="A0A6N7QTQ8"/>
<dbReference type="EMBL" id="WJPP01000002">
    <property type="protein sequence ID" value="MRH77707.1"/>
    <property type="molecule type" value="Genomic_DNA"/>
</dbReference>
<evidence type="ECO:0000313" key="2">
    <source>
        <dbReference type="Proteomes" id="UP000433788"/>
    </source>
</evidence>
<gene>
    <name evidence="1" type="ORF">GH984_03225</name>
</gene>
<accession>A0A6N7QTQ8</accession>
<sequence>MVNLEKLIAELYPDMPQEQRIAYAKIAIDASKTPTISDAKAEQIRQAYKKLRDKGIEAL</sequence>
<protein>
    <submittedName>
        <fullName evidence="1">Uncharacterized protein</fullName>
    </submittedName>
</protein>
<evidence type="ECO:0000313" key="1">
    <source>
        <dbReference type="EMBL" id="MRH77707.1"/>
    </source>
</evidence>
<proteinExistence type="predicted"/>